<dbReference type="Proteomes" id="UP000176725">
    <property type="component" value="Unassembled WGS sequence"/>
</dbReference>
<gene>
    <name evidence="1" type="ORF">A2893_01770</name>
</gene>
<dbReference type="EMBL" id="MGHH01000002">
    <property type="protein sequence ID" value="OGM65496.1"/>
    <property type="molecule type" value="Genomic_DNA"/>
</dbReference>
<evidence type="ECO:0008006" key="3">
    <source>
        <dbReference type="Google" id="ProtNLM"/>
    </source>
</evidence>
<sequence>MAERFTRRDFLNCLGLGLGALALSSLTGEKRELPAYLPTNTLILDFAPETTTSGIIQEEFPNNEEVLKKILGDKYLSEWELKIALGLETINSGNLPQAIKKYPEAILARETMKEVRLHTPKVVRAMDRIWNMIGIDSDPYVLPIQNELGPGNIKFTEGTDSIRMDLSIEPDQIFTPVRDVLKENPGLQVLNLSFQMGVSSVVYDLRSGEYETIEAYRKERSYANVPKLVTLCKELPELLVVAAGGNESDDILKVRGEYESKGEWPENLILTADWNEKKEEPSNPVYGVDFYLDSTEVGSIRGSSITTGIVSAVGSALTYVYGSIFIRDDITERFSEQKSIRLPDDNSLGVETDRVNVLDISKLPVAV</sequence>
<dbReference type="AlphaFoldDB" id="A0A1F8BN52"/>
<protein>
    <recommendedName>
        <fullName evidence="3">Peptidase S8/S53 domain-containing protein</fullName>
    </recommendedName>
</protein>
<reference evidence="1 2" key="1">
    <citation type="journal article" date="2016" name="Nat. Commun.">
        <title>Thousands of microbial genomes shed light on interconnected biogeochemical processes in an aquifer system.</title>
        <authorList>
            <person name="Anantharaman K."/>
            <person name="Brown C.T."/>
            <person name="Hug L.A."/>
            <person name="Sharon I."/>
            <person name="Castelle C.J."/>
            <person name="Probst A.J."/>
            <person name="Thomas B.C."/>
            <person name="Singh A."/>
            <person name="Wilkins M.J."/>
            <person name="Karaoz U."/>
            <person name="Brodie E.L."/>
            <person name="Williams K.H."/>
            <person name="Hubbard S.S."/>
            <person name="Banfield J.F."/>
        </authorList>
    </citation>
    <scope>NUCLEOTIDE SEQUENCE [LARGE SCALE GENOMIC DNA]</scope>
</reference>
<proteinExistence type="predicted"/>
<dbReference type="PROSITE" id="PS51318">
    <property type="entry name" value="TAT"/>
    <property type="match status" value="1"/>
</dbReference>
<evidence type="ECO:0000313" key="2">
    <source>
        <dbReference type="Proteomes" id="UP000176725"/>
    </source>
</evidence>
<evidence type="ECO:0000313" key="1">
    <source>
        <dbReference type="EMBL" id="OGM65496.1"/>
    </source>
</evidence>
<name>A0A1F8BN52_9BACT</name>
<comment type="caution">
    <text evidence="1">The sequence shown here is derived from an EMBL/GenBank/DDBJ whole genome shotgun (WGS) entry which is preliminary data.</text>
</comment>
<organism evidence="1 2">
    <name type="scientific">Candidatus Woesebacteria bacterium RIFCSPLOWO2_01_FULL_39_25</name>
    <dbReference type="NCBI Taxonomy" id="1802521"/>
    <lineage>
        <taxon>Bacteria</taxon>
        <taxon>Candidatus Woeseibacteriota</taxon>
    </lineage>
</organism>
<dbReference type="InterPro" id="IPR006311">
    <property type="entry name" value="TAT_signal"/>
</dbReference>
<accession>A0A1F8BN52</accession>